<organism evidence="1 2">
    <name type="scientific">Bemisia tabaci</name>
    <name type="common">Sweetpotato whitefly</name>
    <name type="synonym">Aleurodes tabaci</name>
    <dbReference type="NCBI Taxonomy" id="7038"/>
    <lineage>
        <taxon>Eukaryota</taxon>
        <taxon>Metazoa</taxon>
        <taxon>Ecdysozoa</taxon>
        <taxon>Arthropoda</taxon>
        <taxon>Hexapoda</taxon>
        <taxon>Insecta</taxon>
        <taxon>Pterygota</taxon>
        <taxon>Neoptera</taxon>
        <taxon>Paraneoptera</taxon>
        <taxon>Hemiptera</taxon>
        <taxon>Sternorrhyncha</taxon>
        <taxon>Aleyrodoidea</taxon>
        <taxon>Aleyrodidae</taxon>
        <taxon>Aleyrodinae</taxon>
        <taxon>Bemisia</taxon>
    </lineage>
</organism>
<name>A0A9P0F2X2_BEMTA</name>
<gene>
    <name evidence="1" type="ORF">BEMITA_LOCUS5128</name>
</gene>
<dbReference type="Proteomes" id="UP001152759">
    <property type="component" value="Chromosome 3"/>
</dbReference>
<proteinExistence type="predicted"/>
<evidence type="ECO:0000313" key="1">
    <source>
        <dbReference type="EMBL" id="CAH0385954.1"/>
    </source>
</evidence>
<reference evidence="1" key="1">
    <citation type="submission" date="2021-12" db="EMBL/GenBank/DDBJ databases">
        <authorList>
            <person name="King R."/>
        </authorList>
    </citation>
    <scope>NUCLEOTIDE SEQUENCE</scope>
</reference>
<protein>
    <submittedName>
        <fullName evidence="1">Uncharacterized protein</fullName>
    </submittedName>
</protein>
<keyword evidence="2" id="KW-1185">Reference proteome</keyword>
<dbReference type="AlphaFoldDB" id="A0A9P0F2X2"/>
<sequence length="740" mass="82565">MTSPFNIIKSFPPLDSNQSFTSLKHLNHLLFCTWKREAITVFLQEHDSLSSKLNSFRAKCPVIAVVSCDRNGVICIDSEGNVYKIVCSEDVKNATGNDGHDTFMSPSTSPILGSGRMKEKELVQIEFIEFCKLKDCGEVQSATYSHEMLQLIVVSKMNNRLCLVAYNALMETILVSEVPCNLPEIQPEKTIITACHSKHISAEMKNVLFPALCQPLSTESGVVMVSLSSGLVFWTTSNDTAGSLQLLHKCHQSITSMKFFSLGGSKTFDALCLVLKEGPVLLLYADGAKLSVSTQFLPAAAKAVICKQNGAILSSDFTDCYFSSFQIIEKSFSLNTQSVPVKGVIQFLLPVDDGNIVIAVTKSGSAYKIFINNIKPYEVSERFSMPKKRVLEDCISCSNELDSILKQIEEENDKLAAISLSMRAAMLHQFFNVSMKIYSGSAAAKYGLTCISQDSHSIVIRIENRCSFFEFLSKSWFINVILSTNSDTESRSIHQNTKLKQSFKHNDEIIIHFPLNFTPILSDSQIKVSLVSNPSNENTPSPWLVIPLKIMPVDVLYFFTPLKNPTVHNLDAANSSIDMSLKKFDILQEQNTSKNSQLTYFIKLPEEVLRIQNVFSLVLNYSKYRCKESVWKYLADASKSICFATLIGNLVQLSLEKGCLCTQINHADSEFFHMIKMAIINLLSSLSSDDFVFLKKSFLVSVQGSLQALEIAQISQDCNLDVFLEFRNLLRSTIDVHLPP</sequence>
<dbReference type="EMBL" id="OU963864">
    <property type="protein sequence ID" value="CAH0385954.1"/>
    <property type="molecule type" value="Genomic_DNA"/>
</dbReference>
<accession>A0A9P0F2X2</accession>
<evidence type="ECO:0000313" key="2">
    <source>
        <dbReference type="Proteomes" id="UP001152759"/>
    </source>
</evidence>